<organism evidence="2 3">
    <name type="scientific">Streptosporangium fragile</name>
    <dbReference type="NCBI Taxonomy" id="46186"/>
    <lineage>
        <taxon>Bacteria</taxon>
        <taxon>Bacillati</taxon>
        <taxon>Actinomycetota</taxon>
        <taxon>Actinomycetes</taxon>
        <taxon>Streptosporangiales</taxon>
        <taxon>Streptosporangiaceae</taxon>
        <taxon>Streptosporangium</taxon>
    </lineage>
</organism>
<reference evidence="3" key="1">
    <citation type="journal article" date="2019" name="Int. J. Syst. Evol. Microbiol.">
        <title>The Global Catalogue of Microorganisms (GCM) 10K type strain sequencing project: providing services to taxonomists for standard genome sequencing and annotation.</title>
        <authorList>
            <consortium name="The Broad Institute Genomics Platform"/>
            <consortium name="The Broad Institute Genome Sequencing Center for Infectious Disease"/>
            <person name="Wu L."/>
            <person name="Ma J."/>
        </authorList>
    </citation>
    <scope>NUCLEOTIDE SEQUENCE [LARGE SCALE GENOMIC DNA]</scope>
    <source>
        <strain evidence="3">JCM 6242</strain>
    </source>
</reference>
<evidence type="ECO:0000313" key="2">
    <source>
        <dbReference type="EMBL" id="GAA2868408.1"/>
    </source>
</evidence>
<sequence length="62" mass="6319">MQGYHLPPGGGINMGRTPPPSPDPPLSSGQARHAHPAGHDGEPAERGRHGGPARPSADTVEP</sequence>
<name>A0ABP6IEW9_9ACTN</name>
<protein>
    <submittedName>
        <fullName evidence="2">Uncharacterized protein</fullName>
    </submittedName>
</protein>
<feature type="region of interest" description="Disordered" evidence="1">
    <location>
        <begin position="1"/>
        <end position="62"/>
    </location>
</feature>
<dbReference type="Proteomes" id="UP001500831">
    <property type="component" value="Unassembled WGS sequence"/>
</dbReference>
<evidence type="ECO:0000256" key="1">
    <source>
        <dbReference type="SAM" id="MobiDB-lite"/>
    </source>
</evidence>
<comment type="caution">
    <text evidence="2">The sequence shown here is derived from an EMBL/GenBank/DDBJ whole genome shotgun (WGS) entry which is preliminary data.</text>
</comment>
<keyword evidence="3" id="KW-1185">Reference proteome</keyword>
<feature type="compositionally biased region" description="Basic and acidic residues" evidence="1">
    <location>
        <begin position="37"/>
        <end position="48"/>
    </location>
</feature>
<proteinExistence type="predicted"/>
<gene>
    <name evidence="2" type="ORF">GCM10010517_28170</name>
</gene>
<dbReference type="EMBL" id="BAAAVI010000017">
    <property type="protein sequence ID" value="GAA2868408.1"/>
    <property type="molecule type" value="Genomic_DNA"/>
</dbReference>
<evidence type="ECO:0000313" key="3">
    <source>
        <dbReference type="Proteomes" id="UP001500831"/>
    </source>
</evidence>
<accession>A0ABP6IEW9</accession>